<dbReference type="InterPro" id="IPR018371">
    <property type="entry name" value="Chitin-binding_1_CS"/>
</dbReference>
<keyword evidence="8" id="KW-0611">Plant defense</keyword>
<name>A0A103XI86_CYNCS</name>
<dbReference type="GO" id="GO:0008843">
    <property type="term" value="F:endochitinase activity"/>
    <property type="evidence" value="ECO:0007669"/>
    <property type="project" value="UniProtKB-EC"/>
</dbReference>
<dbReference type="EC" id="3.2.1.14" evidence="4"/>
<keyword evidence="7" id="KW-0378">Hydrolase</keyword>
<keyword evidence="6 16" id="KW-0732">Signal</keyword>
<proteinExistence type="inferred from homology"/>
<dbReference type="PROSITE" id="PS50941">
    <property type="entry name" value="CHIT_BIND_I_2"/>
    <property type="match status" value="1"/>
</dbReference>
<evidence type="ECO:0000256" key="3">
    <source>
        <dbReference type="ARBA" id="ARBA00009373"/>
    </source>
</evidence>
<keyword evidence="12" id="KW-0119">Carbohydrate metabolism</keyword>
<keyword evidence="14" id="KW-0624">Polysaccharide degradation</keyword>
<evidence type="ECO:0000256" key="13">
    <source>
        <dbReference type="ARBA" id="ARBA00023295"/>
    </source>
</evidence>
<dbReference type="CDD" id="cd00035">
    <property type="entry name" value="ChtBD1"/>
    <property type="match status" value="2"/>
</dbReference>
<organism evidence="18 19">
    <name type="scientific">Cynara cardunculus var. scolymus</name>
    <name type="common">Globe artichoke</name>
    <name type="synonym">Cynara scolymus</name>
    <dbReference type="NCBI Taxonomy" id="59895"/>
    <lineage>
        <taxon>Eukaryota</taxon>
        <taxon>Viridiplantae</taxon>
        <taxon>Streptophyta</taxon>
        <taxon>Embryophyta</taxon>
        <taxon>Tracheophyta</taxon>
        <taxon>Spermatophyta</taxon>
        <taxon>Magnoliopsida</taxon>
        <taxon>eudicotyledons</taxon>
        <taxon>Gunneridae</taxon>
        <taxon>Pentapetalae</taxon>
        <taxon>asterids</taxon>
        <taxon>campanulids</taxon>
        <taxon>Asterales</taxon>
        <taxon>Asteraceae</taxon>
        <taxon>Carduoideae</taxon>
        <taxon>Cardueae</taxon>
        <taxon>Carduinae</taxon>
        <taxon>Cynara</taxon>
    </lineage>
</organism>
<comment type="caution">
    <text evidence="15">Lacks conserved residue(s) required for the propagation of feature annotation.</text>
</comment>
<comment type="catalytic activity">
    <reaction evidence="1">
        <text>Random endo-hydrolysis of N-acetyl-beta-D-glucosaminide (1-&gt;4)-beta-linkages in chitin and chitodextrins.</text>
        <dbReference type="EC" id="3.2.1.14"/>
    </reaction>
</comment>
<dbReference type="GO" id="GO:0000272">
    <property type="term" value="P:polysaccharide catabolic process"/>
    <property type="evidence" value="ECO:0007669"/>
    <property type="project" value="UniProtKB-KW"/>
</dbReference>
<keyword evidence="13" id="KW-0326">Glycosidase</keyword>
<evidence type="ECO:0000313" key="18">
    <source>
        <dbReference type="EMBL" id="KVH91276.1"/>
    </source>
</evidence>
<dbReference type="CDD" id="cd00325">
    <property type="entry name" value="chitinase_GH19"/>
    <property type="match status" value="2"/>
</dbReference>
<dbReference type="SUPFAM" id="SSF57016">
    <property type="entry name" value="Plant lectins/antimicrobial peptides"/>
    <property type="match status" value="2"/>
</dbReference>
<dbReference type="Proteomes" id="UP000243975">
    <property type="component" value="Unassembled WGS sequence"/>
</dbReference>
<evidence type="ECO:0000256" key="1">
    <source>
        <dbReference type="ARBA" id="ARBA00000822"/>
    </source>
</evidence>
<dbReference type="InterPro" id="IPR001002">
    <property type="entry name" value="Chitin-bd_1"/>
</dbReference>
<comment type="similarity">
    <text evidence="3">Belongs to the glycosyl hydrolase 19 family. Chitinase class I subfamily.</text>
</comment>
<evidence type="ECO:0000313" key="19">
    <source>
        <dbReference type="Proteomes" id="UP000243975"/>
    </source>
</evidence>
<dbReference type="SMART" id="SM00270">
    <property type="entry name" value="ChtBD1"/>
    <property type="match status" value="2"/>
</dbReference>
<dbReference type="FunFam" id="3.30.60.10:FF:000004">
    <property type="entry name" value="Endochitinase At2g43590"/>
    <property type="match status" value="1"/>
</dbReference>
<evidence type="ECO:0000256" key="11">
    <source>
        <dbReference type="ARBA" id="ARBA00023180"/>
    </source>
</evidence>
<dbReference type="Pfam" id="PF00187">
    <property type="entry name" value="Chitin_bind_1"/>
    <property type="match status" value="1"/>
</dbReference>
<reference evidence="18 19" key="1">
    <citation type="journal article" date="2016" name="Sci. Rep.">
        <title>The genome sequence of the outbreeding globe artichoke constructed de novo incorporating a phase-aware low-pass sequencing strategy of F1 progeny.</title>
        <authorList>
            <person name="Scaglione D."/>
            <person name="Reyes-Chin-Wo S."/>
            <person name="Acquadro A."/>
            <person name="Froenicke L."/>
            <person name="Portis E."/>
            <person name="Beitel C."/>
            <person name="Tirone M."/>
            <person name="Mauro R."/>
            <person name="Lo Monaco A."/>
            <person name="Mauromicale G."/>
            <person name="Faccioli P."/>
            <person name="Cattivelli L."/>
            <person name="Rieseberg L."/>
            <person name="Michelmore R."/>
            <person name="Lanteri S."/>
        </authorList>
    </citation>
    <scope>NUCLEOTIDE SEQUENCE [LARGE SCALE GENOMIC DNA]</scope>
    <source>
        <strain evidence="18">2C</strain>
    </source>
</reference>
<evidence type="ECO:0000256" key="4">
    <source>
        <dbReference type="ARBA" id="ARBA00012729"/>
    </source>
</evidence>
<dbReference type="STRING" id="59895.A0A103XI86"/>
<dbReference type="GO" id="GO:0006952">
    <property type="term" value="P:defense response"/>
    <property type="evidence" value="ECO:0007669"/>
    <property type="project" value="UniProtKB-KW"/>
</dbReference>
<evidence type="ECO:0000256" key="8">
    <source>
        <dbReference type="ARBA" id="ARBA00022821"/>
    </source>
</evidence>
<evidence type="ECO:0000256" key="15">
    <source>
        <dbReference type="PROSITE-ProRule" id="PRU00261"/>
    </source>
</evidence>
<dbReference type="PANTHER" id="PTHR22595:SF194">
    <property type="entry name" value="CHITINASE FAMILY PROTEIN"/>
    <property type="match status" value="1"/>
</dbReference>
<dbReference type="GO" id="GO:0016998">
    <property type="term" value="P:cell wall macromolecule catabolic process"/>
    <property type="evidence" value="ECO:0007669"/>
    <property type="project" value="InterPro"/>
</dbReference>
<evidence type="ECO:0000256" key="5">
    <source>
        <dbReference type="ARBA" id="ARBA00022669"/>
    </source>
</evidence>
<evidence type="ECO:0000256" key="10">
    <source>
        <dbReference type="ARBA" id="ARBA00023157"/>
    </source>
</evidence>
<dbReference type="Gene3D" id="1.10.530.10">
    <property type="match status" value="2"/>
</dbReference>
<dbReference type="Gramene" id="KVH91276">
    <property type="protein sequence ID" value="KVH91276"/>
    <property type="gene ID" value="Ccrd_006705"/>
</dbReference>
<dbReference type="Pfam" id="PF00182">
    <property type="entry name" value="Glyco_hydro_19"/>
    <property type="match status" value="3"/>
</dbReference>
<evidence type="ECO:0000256" key="16">
    <source>
        <dbReference type="SAM" id="SignalP"/>
    </source>
</evidence>
<feature type="disulfide bond" evidence="15">
    <location>
        <begin position="28"/>
        <end position="40"/>
    </location>
</feature>
<feature type="chain" id="PRO_5007118815" description="chitinase" evidence="16">
    <location>
        <begin position="24"/>
        <end position="466"/>
    </location>
</feature>
<comment type="function">
    <text evidence="2">Defense against chitin-containing fungal pathogens.</text>
</comment>
<dbReference type="SUPFAM" id="SSF53955">
    <property type="entry name" value="Lysozyme-like"/>
    <property type="match status" value="2"/>
</dbReference>
<keyword evidence="5 15" id="KW-0147">Chitin-binding</keyword>
<dbReference type="Gene3D" id="3.30.60.10">
    <property type="entry name" value="Endochitinase-like"/>
    <property type="match status" value="2"/>
</dbReference>
<protein>
    <recommendedName>
        <fullName evidence="4">chitinase</fullName>
        <ecNumber evidence="4">3.2.1.14</ecNumber>
    </recommendedName>
</protein>
<dbReference type="Gene3D" id="3.30.20.10">
    <property type="entry name" value="Endochitinase, domain 2"/>
    <property type="match status" value="2"/>
</dbReference>
<dbReference type="AlphaFoldDB" id="A0A103XI86"/>
<feature type="disulfide bond" evidence="15">
    <location>
        <begin position="33"/>
        <end position="47"/>
    </location>
</feature>
<dbReference type="GO" id="GO:0006032">
    <property type="term" value="P:chitin catabolic process"/>
    <property type="evidence" value="ECO:0007669"/>
    <property type="project" value="UniProtKB-KW"/>
</dbReference>
<gene>
    <name evidence="18" type="ORF">Ccrd_006705</name>
</gene>
<dbReference type="PANTHER" id="PTHR22595">
    <property type="entry name" value="CHITINASE-RELATED"/>
    <property type="match status" value="1"/>
</dbReference>
<keyword evidence="10 15" id="KW-1015">Disulfide bond</keyword>
<evidence type="ECO:0000259" key="17">
    <source>
        <dbReference type="PROSITE" id="PS50941"/>
    </source>
</evidence>
<keyword evidence="9" id="KW-0146">Chitin degradation</keyword>
<dbReference type="OMA" id="QQGPCYK"/>
<dbReference type="PROSITE" id="PS00026">
    <property type="entry name" value="CHIT_BIND_I_1"/>
    <property type="match status" value="1"/>
</dbReference>
<feature type="signal peptide" evidence="16">
    <location>
        <begin position="1"/>
        <end position="23"/>
    </location>
</feature>
<dbReference type="GO" id="GO:0008061">
    <property type="term" value="F:chitin binding"/>
    <property type="evidence" value="ECO:0007669"/>
    <property type="project" value="UniProtKB-UniRule"/>
</dbReference>
<dbReference type="FunFam" id="3.30.20.10:FF:000001">
    <property type="entry name" value="Endochitinase (Chitinase)"/>
    <property type="match status" value="1"/>
</dbReference>
<sequence>MKITLLFAGIFLAGMLLPDPVTSQNCNCARNLCCSQYGYCGTGADYCGKGCRSGPCSLPAPINNADVSRIVTWGFFNRIVAKSASNCPGRGFYTRDAFLKVIRDYPQFGRSGSIDDSKREIAAFFAHVTLETGQLLWDPIQLSWNYNYGAAGESLGFDGLNNPEIVARDPVVSFKTALWYWMENVHWDFASSNGFGATIRAINAIECDGGNPNTVSSRVSYYTDYCKQLGVETGNNLSQYGYCGTGADYCGKGCRSGPCSLPAPINNADVSRIVTWGFFNRIVAKSASNCPGRGFYTRDAFLKVLRDYQQFGRSGSIDDSKREIAAFFAHVTLETGQINGRSSKYCDDTNTKYPCNPRKSYHGRGPIQISWNYNYGAAGESLGFDGLNNPEIVARDPVVSFKTALWYWMENVHWDFASGNGFGATIRAINAVECDGGNPNTVNSRVSYYTDYCKQLGVGTGNNLRC</sequence>
<accession>A0A103XI86</accession>
<evidence type="ECO:0000256" key="12">
    <source>
        <dbReference type="ARBA" id="ARBA00023277"/>
    </source>
</evidence>
<keyword evidence="11" id="KW-0325">Glycoprotein</keyword>
<evidence type="ECO:0000256" key="6">
    <source>
        <dbReference type="ARBA" id="ARBA00022729"/>
    </source>
</evidence>
<feature type="domain" description="Chitin-binding type-1" evidence="17">
    <location>
        <begin position="23"/>
        <end position="58"/>
    </location>
</feature>
<evidence type="ECO:0000256" key="14">
    <source>
        <dbReference type="ARBA" id="ARBA00023326"/>
    </source>
</evidence>
<comment type="caution">
    <text evidence="18">The sequence shown here is derived from an EMBL/GenBank/DDBJ whole genome shotgun (WGS) entry which is preliminary data.</text>
</comment>
<evidence type="ECO:0000256" key="2">
    <source>
        <dbReference type="ARBA" id="ARBA00003102"/>
    </source>
</evidence>
<dbReference type="InterPro" id="IPR000726">
    <property type="entry name" value="Glyco_hydro_19_cat"/>
</dbReference>
<dbReference type="InterPro" id="IPR036861">
    <property type="entry name" value="Endochitinase-like_sf"/>
</dbReference>
<evidence type="ECO:0000256" key="7">
    <source>
        <dbReference type="ARBA" id="ARBA00022801"/>
    </source>
</evidence>
<dbReference type="PROSITE" id="PS00774">
    <property type="entry name" value="CHITINASE_19_2"/>
    <property type="match status" value="2"/>
</dbReference>
<dbReference type="EMBL" id="LEKV01005059">
    <property type="protein sequence ID" value="KVH91276.1"/>
    <property type="molecule type" value="Genomic_DNA"/>
</dbReference>
<dbReference type="InterPro" id="IPR023346">
    <property type="entry name" value="Lysozyme-like_dom_sf"/>
</dbReference>
<evidence type="ECO:0000256" key="9">
    <source>
        <dbReference type="ARBA" id="ARBA00023024"/>
    </source>
</evidence>
<keyword evidence="19" id="KW-1185">Reference proteome</keyword>